<dbReference type="AlphaFoldDB" id="A0AAW0DSF9"/>
<comment type="caution">
    <text evidence="2">The sequence shown here is derived from an EMBL/GenBank/DDBJ whole genome shotgun (WGS) entry which is preliminary data.</text>
</comment>
<protein>
    <submittedName>
        <fullName evidence="2">Uncharacterized protein</fullName>
    </submittedName>
</protein>
<accession>A0AAW0DSF9</accession>
<gene>
    <name evidence="2" type="ORF">VNI00_003180</name>
</gene>
<feature type="region of interest" description="Disordered" evidence="1">
    <location>
        <begin position="242"/>
        <end position="264"/>
    </location>
</feature>
<dbReference type="Proteomes" id="UP001383192">
    <property type="component" value="Unassembled WGS sequence"/>
</dbReference>
<feature type="compositionally biased region" description="Polar residues" evidence="1">
    <location>
        <begin position="242"/>
        <end position="252"/>
    </location>
</feature>
<feature type="compositionally biased region" description="Low complexity" evidence="1">
    <location>
        <begin position="90"/>
        <end position="100"/>
    </location>
</feature>
<feature type="compositionally biased region" description="Basic residues" evidence="1">
    <location>
        <begin position="152"/>
        <end position="164"/>
    </location>
</feature>
<name>A0AAW0DSF9_9AGAR</name>
<evidence type="ECO:0000256" key="1">
    <source>
        <dbReference type="SAM" id="MobiDB-lite"/>
    </source>
</evidence>
<evidence type="ECO:0000313" key="2">
    <source>
        <dbReference type="EMBL" id="KAK7054717.1"/>
    </source>
</evidence>
<evidence type="ECO:0000313" key="3">
    <source>
        <dbReference type="Proteomes" id="UP001383192"/>
    </source>
</evidence>
<organism evidence="2 3">
    <name type="scientific">Paramarasmius palmivorus</name>
    <dbReference type="NCBI Taxonomy" id="297713"/>
    <lineage>
        <taxon>Eukaryota</taxon>
        <taxon>Fungi</taxon>
        <taxon>Dikarya</taxon>
        <taxon>Basidiomycota</taxon>
        <taxon>Agaricomycotina</taxon>
        <taxon>Agaricomycetes</taxon>
        <taxon>Agaricomycetidae</taxon>
        <taxon>Agaricales</taxon>
        <taxon>Marasmiineae</taxon>
        <taxon>Marasmiaceae</taxon>
        <taxon>Paramarasmius</taxon>
    </lineage>
</organism>
<sequence length="297" mass="33542">MSSPPPVLNVHTPSQSFAIVHSITQDSLEHLYDKLTKKVQSAYHRKRVGPGWLKYDFNGTIWNLDDDSDYTIFVWRQQQQNPPENDPLGTSATASVTSAASHHHHTPTLHLHDPSEPLPAPPEYRNPSYYVFQPSRVPPRLPSSNASSRKSGTSRKTKKSKRSLHTNGIEDDDDGSATPKFKREFDKFHIRMLLKSGYRHVYISRKFALEHGFIPTDAAPGHYGYSGLVNIGTWPITLTPSISQPIPQASNETRSKKDKKGPKPTMMTVYLSEEPHFDVVLGRSFFEKRQIRTSASI</sequence>
<keyword evidence="3" id="KW-1185">Reference proteome</keyword>
<feature type="region of interest" description="Disordered" evidence="1">
    <location>
        <begin position="80"/>
        <end position="179"/>
    </location>
</feature>
<dbReference type="EMBL" id="JAYKXP010000008">
    <property type="protein sequence ID" value="KAK7054717.1"/>
    <property type="molecule type" value="Genomic_DNA"/>
</dbReference>
<reference evidence="2 3" key="1">
    <citation type="submission" date="2024-01" db="EMBL/GenBank/DDBJ databases">
        <title>A draft genome for a cacao thread blight-causing isolate of Paramarasmius palmivorus.</title>
        <authorList>
            <person name="Baruah I.K."/>
            <person name="Bukari Y."/>
            <person name="Amoako-Attah I."/>
            <person name="Meinhardt L.W."/>
            <person name="Bailey B.A."/>
            <person name="Cohen S.P."/>
        </authorList>
    </citation>
    <scope>NUCLEOTIDE SEQUENCE [LARGE SCALE GENOMIC DNA]</scope>
    <source>
        <strain evidence="2 3">GH-12</strain>
    </source>
</reference>
<proteinExistence type="predicted"/>